<dbReference type="Proteomes" id="UP001143981">
    <property type="component" value="Unassembled WGS sequence"/>
</dbReference>
<comment type="caution">
    <text evidence="2">The sequence shown here is derived from an EMBL/GenBank/DDBJ whole genome shotgun (WGS) entry which is preliminary data.</text>
</comment>
<evidence type="ECO:0000259" key="1">
    <source>
        <dbReference type="Pfam" id="PF04321"/>
    </source>
</evidence>
<proteinExistence type="predicted"/>
<dbReference type="OrthoDB" id="6235964at2759"/>
<evidence type="ECO:0000313" key="3">
    <source>
        <dbReference type="Proteomes" id="UP001143981"/>
    </source>
</evidence>
<protein>
    <recommendedName>
        <fullName evidence="1">RmlD-like substrate binding domain-containing protein</fullName>
    </recommendedName>
</protein>
<gene>
    <name evidence="2" type="ORF">LPJ61_003396</name>
</gene>
<dbReference type="InterPro" id="IPR036291">
    <property type="entry name" value="NAD(P)-bd_dom_sf"/>
</dbReference>
<dbReference type="GO" id="GO:0048269">
    <property type="term" value="C:methionine adenosyltransferase complex"/>
    <property type="evidence" value="ECO:0007669"/>
    <property type="project" value="TreeGrafter"/>
</dbReference>
<dbReference type="SUPFAM" id="SSF51735">
    <property type="entry name" value="NAD(P)-binding Rossmann-fold domains"/>
    <property type="match status" value="1"/>
</dbReference>
<dbReference type="PANTHER" id="PTHR10491:SF4">
    <property type="entry name" value="METHIONINE ADENOSYLTRANSFERASE 2 SUBUNIT BETA"/>
    <property type="match status" value="1"/>
</dbReference>
<dbReference type="InterPro" id="IPR029903">
    <property type="entry name" value="RmlD-like-bd"/>
</dbReference>
<dbReference type="Pfam" id="PF04321">
    <property type="entry name" value="RmlD_sub_bind"/>
    <property type="match status" value="1"/>
</dbReference>
<evidence type="ECO:0000313" key="2">
    <source>
        <dbReference type="EMBL" id="KAJ1729708.1"/>
    </source>
</evidence>
<dbReference type="Gene3D" id="3.40.50.720">
    <property type="entry name" value="NAD(P)-binding Rossmann-like Domain"/>
    <property type="match status" value="1"/>
</dbReference>
<dbReference type="InterPro" id="IPR005913">
    <property type="entry name" value="dTDP_dehydrorham_reduct"/>
</dbReference>
<dbReference type="PANTHER" id="PTHR10491">
    <property type="entry name" value="DTDP-4-DEHYDRORHAMNOSE REDUCTASE"/>
    <property type="match status" value="1"/>
</dbReference>
<organism evidence="2 3">
    <name type="scientific">Coemansia biformis</name>
    <dbReference type="NCBI Taxonomy" id="1286918"/>
    <lineage>
        <taxon>Eukaryota</taxon>
        <taxon>Fungi</taxon>
        <taxon>Fungi incertae sedis</taxon>
        <taxon>Zoopagomycota</taxon>
        <taxon>Kickxellomycotina</taxon>
        <taxon>Kickxellomycetes</taxon>
        <taxon>Kickxellales</taxon>
        <taxon>Kickxellaceae</taxon>
        <taxon>Coemansia</taxon>
    </lineage>
</organism>
<reference evidence="2" key="1">
    <citation type="submission" date="2022-07" db="EMBL/GenBank/DDBJ databases">
        <title>Phylogenomic reconstructions and comparative analyses of Kickxellomycotina fungi.</title>
        <authorList>
            <person name="Reynolds N.K."/>
            <person name="Stajich J.E."/>
            <person name="Barry K."/>
            <person name="Grigoriev I.V."/>
            <person name="Crous P."/>
            <person name="Smith M.E."/>
        </authorList>
    </citation>
    <scope>NUCLEOTIDE SEQUENCE</scope>
    <source>
        <strain evidence="2">BCRC 34381</strain>
    </source>
</reference>
<dbReference type="GO" id="GO:0048270">
    <property type="term" value="F:methionine adenosyltransferase regulator activity"/>
    <property type="evidence" value="ECO:0007669"/>
    <property type="project" value="TreeGrafter"/>
</dbReference>
<name>A0A9W8CY99_9FUNG</name>
<keyword evidence="3" id="KW-1185">Reference proteome</keyword>
<dbReference type="AlphaFoldDB" id="A0A9W8CY99"/>
<dbReference type="GO" id="GO:0006556">
    <property type="term" value="P:S-adenosylmethionine biosynthetic process"/>
    <property type="evidence" value="ECO:0007669"/>
    <property type="project" value="TreeGrafter"/>
</dbReference>
<sequence>MSAERIKVVVTGASGLLGRAVAEEAARRGHTVIGTALTRATGGLVRVDLSDTAATESFLEEQQPQAIIHCAAEKRPDVAEGNQAAVEQLNAQTPGMLAAAAKRLGAYMVYVSTDYVFDGTKPPYHVGDRTNPLNFYGKTKLAGEQAVLAANEDAAVLRIPVLYGKGAPAESAVNALVELVNATEPTTVDARQLRSPTCTDDVARVLVDMAQQRPAGGIYHFSAPEQMTKYDMCRTFADILGVGATSMLVPATAKPQSPVADRPDNPQLATDALERAGISVSCVPFRQWWSAHLRQP</sequence>
<dbReference type="EMBL" id="JANBOI010000564">
    <property type="protein sequence ID" value="KAJ1729708.1"/>
    <property type="molecule type" value="Genomic_DNA"/>
</dbReference>
<accession>A0A9W8CY99</accession>
<dbReference type="FunFam" id="3.40.50.720:FF:000357">
    <property type="entry name" value="Methionine adenosyltransferase 2 subunit beta"/>
    <property type="match status" value="1"/>
</dbReference>
<feature type="domain" description="RmlD-like substrate binding" evidence="1">
    <location>
        <begin position="7"/>
        <end position="279"/>
    </location>
</feature>
<dbReference type="CDD" id="cd05254">
    <property type="entry name" value="dTDP_HR_like_SDR_e"/>
    <property type="match status" value="1"/>
</dbReference>